<comment type="caution">
    <text evidence="11">The sequence shown here is derived from an EMBL/GenBank/DDBJ whole genome shotgun (WGS) entry which is preliminary data.</text>
</comment>
<keyword evidence="9" id="KW-0137">Centromere</keyword>
<evidence type="ECO:0000259" key="10">
    <source>
        <dbReference type="Pfam" id="PF17919"/>
    </source>
</evidence>
<reference evidence="11" key="1">
    <citation type="submission" date="2023-07" db="EMBL/GenBank/DDBJ databases">
        <authorList>
            <person name="Stuckert A."/>
        </authorList>
    </citation>
    <scope>NUCLEOTIDE SEQUENCE</scope>
</reference>
<keyword evidence="5" id="KW-0498">Mitosis</keyword>
<organism evidence="11 12">
    <name type="scientific">Ranitomeya imitator</name>
    <name type="common">mimic poison frog</name>
    <dbReference type="NCBI Taxonomy" id="111125"/>
    <lineage>
        <taxon>Eukaryota</taxon>
        <taxon>Metazoa</taxon>
        <taxon>Chordata</taxon>
        <taxon>Craniata</taxon>
        <taxon>Vertebrata</taxon>
        <taxon>Euteleostomi</taxon>
        <taxon>Amphibia</taxon>
        <taxon>Batrachia</taxon>
        <taxon>Anura</taxon>
        <taxon>Neobatrachia</taxon>
        <taxon>Hyloidea</taxon>
        <taxon>Dendrobatidae</taxon>
        <taxon>Dendrobatinae</taxon>
        <taxon>Ranitomeya</taxon>
    </lineage>
</organism>
<evidence type="ECO:0000313" key="12">
    <source>
        <dbReference type="Proteomes" id="UP001176940"/>
    </source>
</evidence>
<sequence length="292" mass="33886">MPMSALSAQLLVSDTKQGSYSPAVSSYQRFDNCYCRLYKMGPEITRSIYEQFMALLHSFINAEIRELKEDGKLAVLLDSLDSLEREAGDNIELQWHPSGIPEDDERSHLVPYLLKQQEYLRRLLKEKRQENARMAQSVLARREKIEEMQKEIQRRQQVWQTLGTIEDTFRYLCPIDLYWYRISVSAISDIFRISADTIRYRYFQISDGIAQHYQTLAKPLLDLTKKKLSITVNWTITSETAFQVLKTTLSSFPVEQTADFEQPFLVLTDASDFGLDAVLRLVNLTGKEHPVL</sequence>
<keyword evidence="12" id="KW-1185">Reference proteome</keyword>
<keyword evidence="3" id="KW-0158">Chromosome</keyword>
<name>A0ABN9MPT5_9NEOB</name>
<evidence type="ECO:0000256" key="8">
    <source>
        <dbReference type="ARBA" id="ARBA00023306"/>
    </source>
</evidence>
<dbReference type="Pfam" id="PF17919">
    <property type="entry name" value="RT_RNaseH_2"/>
    <property type="match status" value="1"/>
</dbReference>
<dbReference type="EMBL" id="CAUEEQ010079200">
    <property type="protein sequence ID" value="CAJ0968372.1"/>
    <property type="molecule type" value="Genomic_DNA"/>
</dbReference>
<dbReference type="Pfam" id="PF03980">
    <property type="entry name" value="Nnf1"/>
    <property type="match status" value="1"/>
</dbReference>
<dbReference type="Proteomes" id="UP001176940">
    <property type="component" value="Unassembled WGS sequence"/>
</dbReference>
<evidence type="ECO:0000256" key="1">
    <source>
        <dbReference type="ARBA" id="ARBA00004123"/>
    </source>
</evidence>
<evidence type="ECO:0000256" key="5">
    <source>
        <dbReference type="ARBA" id="ARBA00022776"/>
    </source>
</evidence>
<dbReference type="PANTHER" id="PTHR15459:SF3">
    <property type="entry name" value="POLYAMINE-MODULATED FACTOR 1"/>
    <property type="match status" value="1"/>
</dbReference>
<evidence type="ECO:0000313" key="11">
    <source>
        <dbReference type="EMBL" id="CAJ0968372.1"/>
    </source>
</evidence>
<evidence type="ECO:0000256" key="4">
    <source>
        <dbReference type="ARBA" id="ARBA00022618"/>
    </source>
</evidence>
<dbReference type="Gene3D" id="3.30.70.270">
    <property type="match status" value="1"/>
</dbReference>
<evidence type="ECO:0000256" key="2">
    <source>
        <dbReference type="ARBA" id="ARBA00004629"/>
    </source>
</evidence>
<evidence type="ECO:0000256" key="7">
    <source>
        <dbReference type="ARBA" id="ARBA00023242"/>
    </source>
</evidence>
<feature type="domain" description="Reverse transcriptase/retrotransposon-derived protein RNase H-like" evidence="10">
    <location>
        <begin position="234"/>
        <end position="291"/>
    </location>
</feature>
<accession>A0ABN9MPT5</accession>
<keyword evidence="8" id="KW-0131">Cell cycle</keyword>
<dbReference type="SUPFAM" id="SSF56672">
    <property type="entry name" value="DNA/RNA polymerases"/>
    <property type="match status" value="1"/>
</dbReference>
<keyword evidence="6" id="KW-0995">Kinetochore</keyword>
<dbReference type="InterPro" id="IPR007128">
    <property type="entry name" value="PMF1/Nnf1"/>
</dbReference>
<evidence type="ECO:0000256" key="9">
    <source>
        <dbReference type="ARBA" id="ARBA00023328"/>
    </source>
</evidence>
<evidence type="ECO:0000256" key="3">
    <source>
        <dbReference type="ARBA" id="ARBA00022454"/>
    </source>
</evidence>
<dbReference type="InterPro" id="IPR043128">
    <property type="entry name" value="Rev_trsase/Diguanyl_cyclase"/>
</dbReference>
<dbReference type="PANTHER" id="PTHR15459">
    <property type="entry name" value="POLYAMINE-MODULATED FACTOR 1"/>
    <property type="match status" value="1"/>
</dbReference>
<keyword evidence="7" id="KW-0539">Nucleus</keyword>
<comment type="subcellular location">
    <subcellularLocation>
        <location evidence="2">Chromosome</location>
        <location evidence="2">Centromere</location>
        <location evidence="2">Kinetochore</location>
    </subcellularLocation>
    <subcellularLocation>
        <location evidence="1">Nucleus</location>
    </subcellularLocation>
</comment>
<dbReference type="InterPro" id="IPR043502">
    <property type="entry name" value="DNA/RNA_pol_sf"/>
</dbReference>
<keyword evidence="4" id="KW-0132">Cell division</keyword>
<dbReference type="InterPro" id="IPR041577">
    <property type="entry name" value="RT_RNaseH_2"/>
</dbReference>
<evidence type="ECO:0000256" key="6">
    <source>
        <dbReference type="ARBA" id="ARBA00022838"/>
    </source>
</evidence>
<protein>
    <recommendedName>
        <fullName evidence="10">Reverse transcriptase/retrotransposon-derived protein RNase H-like domain-containing protein</fullName>
    </recommendedName>
</protein>
<gene>
    <name evidence="11" type="ORF">RIMI_LOCUS23038297</name>
</gene>
<proteinExistence type="predicted"/>